<protein>
    <recommendedName>
        <fullName evidence="9">Ig-like domain-containing protein</fullName>
    </recommendedName>
</protein>
<keyword evidence="4" id="KW-0391">Immunity</keyword>
<evidence type="ECO:0000256" key="7">
    <source>
        <dbReference type="ARBA" id="ARBA00023180"/>
    </source>
</evidence>
<evidence type="ECO:0000313" key="11">
    <source>
        <dbReference type="Proteomes" id="UP000823561"/>
    </source>
</evidence>
<evidence type="ECO:0000256" key="6">
    <source>
        <dbReference type="ARBA" id="ARBA00023157"/>
    </source>
</evidence>
<accession>A0AAV6GNQ6</accession>
<dbReference type="GO" id="GO:0009617">
    <property type="term" value="P:response to bacterium"/>
    <property type="evidence" value="ECO:0007669"/>
    <property type="project" value="TreeGrafter"/>
</dbReference>
<dbReference type="InterPro" id="IPR036179">
    <property type="entry name" value="Ig-like_dom_sf"/>
</dbReference>
<dbReference type="EMBL" id="JADWDJ010000009">
    <property type="protein sequence ID" value="KAG5276494.1"/>
    <property type="molecule type" value="Genomic_DNA"/>
</dbReference>
<comment type="subcellular location">
    <subcellularLocation>
        <location evidence="1">Cell membrane</location>
    </subcellularLocation>
</comment>
<comment type="caution">
    <text evidence="10">The sequence shown here is derived from an EMBL/GenBank/DDBJ whole genome shotgun (WGS) entry which is preliminary data.</text>
</comment>
<dbReference type="SUPFAM" id="SSF48726">
    <property type="entry name" value="Immunoglobulin"/>
    <property type="match status" value="1"/>
</dbReference>
<feature type="compositionally biased region" description="Polar residues" evidence="8">
    <location>
        <begin position="9"/>
        <end position="20"/>
    </location>
</feature>
<evidence type="ECO:0000256" key="4">
    <source>
        <dbReference type="ARBA" id="ARBA00022859"/>
    </source>
</evidence>
<gene>
    <name evidence="10" type="ORF">AALO_G00132700</name>
</gene>
<dbReference type="PANTHER" id="PTHR19433">
    <property type="entry name" value="T-CELL RECEPTOR ALPHA CHAIN V REGION-RELATED"/>
    <property type="match status" value="1"/>
</dbReference>
<reference evidence="10" key="1">
    <citation type="submission" date="2020-10" db="EMBL/GenBank/DDBJ databases">
        <title>Chromosome-scale genome assembly of the Allis shad, Alosa alosa.</title>
        <authorList>
            <person name="Margot Z."/>
            <person name="Christophe K."/>
            <person name="Cabau C."/>
            <person name="Louis A."/>
            <person name="Berthelot C."/>
            <person name="Parey E."/>
            <person name="Roest Crollius H."/>
            <person name="Montfort J."/>
            <person name="Robinson-Rechavi M."/>
            <person name="Bucao C."/>
            <person name="Bouchez O."/>
            <person name="Gislard M."/>
            <person name="Lluch J."/>
            <person name="Milhes M."/>
            <person name="Lampietro C."/>
            <person name="Lopez Roques C."/>
            <person name="Donnadieu C."/>
            <person name="Braasch I."/>
            <person name="Desvignes T."/>
            <person name="Postlethwait J."/>
            <person name="Bobe J."/>
            <person name="Guiguen Y."/>
        </authorList>
    </citation>
    <scope>NUCLEOTIDE SEQUENCE</scope>
    <source>
        <strain evidence="10">M-15738</strain>
        <tissue evidence="10">Blood</tissue>
    </source>
</reference>
<proteinExistence type="predicted"/>
<evidence type="ECO:0000256" key="5">
    <source>
        <dbReference type="ARBA" id="ARBA00023136"/>
    </source>
</evidence>
<organism evidence="10 11">
    <name type="scientific">Alosa alosa</name>
    <name type="common">allis shad</name>
    <dbReference type="NCBI Taxonomy" id="278164"/>
    <lineage>
        <taxon>Eukaryota</taxon>
        <taxon>Metazoa</taxon>
        <taxon>Chordata</taxon>
        <taxon>Craniata</taxon>
        <taxon>Vertebrata</taxon>
        <taxon>Euteleostomi</taxon>
        <taxon>Actinopterygii</taxon>
        <taxon>Neopterygii</taxon>
        <taxon>Teleostei</taxon>
        <taxon>Clupei</taxon>
        <taxon>Clupeiformes</taxon>
        <taxon>Clupeoidei</taxon>
        <taxon>Clupeidae</taxon>
        <taxon>Alosa</taxon>
    </lineage>
</organism>
<feature type="domain" description="Ig-like" evidence="9">
    <location>
        <begin position="37"/>
        <end position="154"/>
    </location>
</feature>
<keyword evidence="2" id="KW-1003">Cell membrane</keyword>
<keyword evidence="5" id="KW-0472">Membrane</keyword>
<dbReference type="Pfam" id="PF07686">
    <property type="entry name" value="V-set"/>
    <property type="match status" value="1"/>
</dbReference>
<keyword evidence="3" id="KW-0732">Signal</keyword>
<keyword evidence="6" id="KW-1015">Disulfide bond</keyword>
<dbReference type="Proteomes" id="UP000823561">
    <property type="component" value="Chromosome 9"/>
</dbReference>
<evidence type="ECO:0000256" key="3">
    <source>
        <dbReference type="ARBA" id="ARBA00022729"/>
    </source>
</evidence>
<evidence type="ECO:0000256" key="2">
    <source>
        <dbReference type="ARBA" id="ARBA00022475"/>
    </source>
</evidence>
<feature type="region of interest" description="Disordered" evidence="8">
    <location>
        <begin position="1"/>
        <end position="27"/>
    </location>
</feature>
<dbReference type="InterPro" id="IPR013783">
    <property type="entry name" value="Ig-like_fold"/>
</dbReference>
<dbReference type="PROSITE" id="PS50835">
    <property type="entry name" value="IG_LIKE"/>
    <property type="match status" value="1"/>
</dbReference>
<evidence type="ECO:0000259" key="9">
    <source>
        <dbReference type="PROSITE" id="PS50835"/>
    </source>
</evidence>
<dbReference type="AlphaFoldDB" id="A0AAV6GNQ6"/>
<evidence type="ECO:0000313" key="10">
    <source>
        <dbReference type="EMBL" id="KAG5276494.1"/>
    </source>
</evidence>
<sequence length="154" mass="16844">MWRVRAVTVHTQTEQNTQSMRSHDEKRSAMRWTKPLPFLLLISLHSASLAAGTGVAVTKGQNVTLACPLEVNLTVGTIAWYKQSPGQGPNMVLSYVLNGSSQVRYGEGFHLGRFSVQSGASDSVPHQLLISTTEEMDSATYYCGISNSDRQTDP</sequence>
<keyword evidence="7" id="KW-0325">Glycoprotein</keyword>
<dbReference type="PANTHER" id="PTHR19433:SF133">
    <property type="entry name" value="IMMUNE-TYPE RECEPTOR 5 PRECURSOR-RELATED"/>
    <property type="match status" value="1"/>
</dbReference>
<dbReference type="InterPro" id="IPR013106">
    <property type="entry name" value="Ig_V-set"/>
</dbReference>
<evidence type="ECO:0000256" key="8">
    <source>
        <dbReference type="SAM" id="MobiDB-lite"/>
    </source>
</evidence>
<dbReference type="Gene3D" id="2.60.40.10">
    <property type="entry name" value="Immunoglobulins"/>
    <property type="match status" value="1"/>
</dbReference>
<dbReference type="GO" id="GO:0005886">
    <property type="term" value="C:plasma membrane"/>
    <property type="evidence" value="ECO:0007669"/>
    <property type="project" value="UniProtKB-SubCell"/>
</dbReference>
<name>A0AAV6GNQ6_9TELE</name>
<keyword evidence="11" id="KW-1185">Reference proteome</keyword>
<evidence type="ECO:0000256" key="1">
    <source>
        <dbReference type="ARBA" id="ARBA00004236"/>
    </source>
</evidence>
<dbReference type="InterPro" id="IPR052051">
    <property type="entry name" value="TCR_complex_component"/>
</dbReference>
<dbReference type="GO" id="GO:0002376">
    <property type="term" value="P:immune system process"/>
    <property type="evidence" value="ECO:0007669"/>
    <property type="project" value="UniProtKB-KW"/>
</dbReference>
<dbReference type="InterPro" id="IPR007110">
    <property type="entry name" value="Ig-like_dom"/>
</dbReference>